<dbReference type="InterPro" id="IPR050320">
    <property type="entry name" value="N5-glutamine_MTase"/>
</dbReference>
<dbReference type="AlphaFoldDB" id="F0V2K7"/>
<evidence type="ECO:0000313" key="2">
    <source>
        <dbReference type="Proteomes" id="UP000008645"/>
    </source>
</evidence>
<keyword evidence="1" id="KW-0489">Methyltransferase</keyword>
<dbReference type="OrthoDB" id="9800643at2"/>
<name>F0V2K7_MYCS3</name>
<reference evidence="1 2" key="1">
    <citation type="journal article" date="2011" name="J. Bacteriol.">
        <title>Complete genome sequence of the hemotrophic Mycoplasma suis strain KI3806.</title>
        <authorList>
            <person name="Oehlerking J."/>
            <person name="Kube M."/>
            <person name="Felder K.M."/>
            <person name="Matter D."/>
            <person name="Wittenbrink M.M."/>
            <person name="Schwarzenbach S."/>
            <person name="Kramer M.M."/>
            <person name="Hoelzle K."/>
            <person name="Hoelzle L.E."/>
        </authorList>
    </citation>
    <scope>NUCLEOTIDE SEQUENCE [LARGE SCALE GENOMIC DNA]</scope>
    <source>
        <strain evidence="2">KI_3806</strain>
    </source>
</reference>
<dbReference type="Proteomes" id="UP000008645">
    <property type="component" value="Chromosome"/>
</dbReference>
<dbReference type="GO" id="GO:0008168">
    <property type="term" value="F:methyltransferase activity"/>
    <property type="evidence" value="ECO:0007669"/>
    <property type="project" value="UniProtKB-KW"/>
</dbReference>
<sequence length="280" mass="33433">MPSFGELVNYFSEEYKNRILEFIFLKSEKVLNLTQYSSEKSNTIDFSCKLREKLCSRIQNIDYPLTRLTGRVFFNKKKWFLFQGVFSPRIESELLVRILKDWVRELNLYSFSYIDLCSGSGVIFLSVLEELNNYIKRGVAIDSSFRACKNISKNSELLKDNSKIEIYLTDWVKYLTKNSEWDVITINPPYLSEEELIESREFCLGDPKWALQGDINGWSHYQKMLEFAKTNSYWKLIIFECSEFHEQLWDKEIKKNKSLFTIRKYRDYLDKFRAIALIRK</sequence>
<keyword evidence="1" id="KW-0808">Transferase</keyword>
<dbReference type="InterPro" id="IPR029063">
    <property type="entry name" value="SAM-dependent_MTases_sf"/>
</dbReference>
<dbReference type="RefSeq" id="WP_013609486.1">
    <property type="nucleotide sequence ID" value="NC_015153.1"/>
</dbReference>
<dbReference type="HOGENOM" id="CLU_993298_0_0_14"/>
<dbReference type="EMBL" id="FQ790233">
    <property type="protein sequence ID" value="CBZ40888.1"/>
    <property type="molecule type" value="Genomic_DNA"/>
</dbReference>
<protein>
    <submittedName>
        <fullName evidence="1">Modification methylase, HemK family</fullName>
    </submittedName>
</protein>
<dbReference type="KEGG" id="msk:MSUIS_07950"/>
<dbReference type="Pfam" id="PF03602">
    <property type="entry name" value="Cons_hypoth95"/>
    <property type="match status" value="1"/>
</dbReference>
<dbReference type="GO" id="GO:0032259">
    <property type="term" value="P:methylation"/>
    <property type="evidence" value="ECO:0007669"/>
    <property type="project" value="UniProtKB-KW"/>
</dbReference>
<proteinExistence type="predicted"/>
<accession>F0V2K7</accession>
<dbReference type="PANTHER" id="PTHR18895:SF74">
    <property type="entry name" value="MTRF1L RELEASE FACTOR GLUTAMINE METHYLTRANSFERASE"/>
    <property type="match status" value="1"/>
</dbReference>
<organism evidence="1 2">
    <name type="scientific">Mycoplasma suis (strain KI_3806)</name>
    <dbReference type="NCBI Taxonomy" id="708248"/>
    <lineage>
        <taxon>Bacteria</taxon>
        <taxon>Bacillati</taxon>
        <taxon>Mycoplasmatota</taxon>
        <taxon>Mollicutes</taxon>
        <taxon>Mycoplasmataceae</taxon>
        <taxon>Mycoplasma</taxon>
    </lineage>
</organism>
<dbReference type="Gene3D" id="3.40.50.150">
    <property type="entry name" value="Vaccinia Virus protein VP39"/>
    <property type="match status" value="1"/>
</dbReference>
<evidence type="ECO:0000313" key="1">
    <source>
        <dbReference type="EMBL" id="CBZ40888.1"/>
    </source>
</evidence>
<dbReference type="PANTHER" id="PTHR18895">
    <property type="entry name" value="HEMK METHYLTRANSFERASE"/>
    <property type="match status" value="1"/>
</dbReference>
<gene>
    <name evidence="1" type="ORF">MSUIS_07950</name>
</gene>
<dbReference type="SUPFAM" id="SSF53335">
    <property type="entry name" value="S-adenosyl-L-methionine-dependent methyltransferases"/>
    <property type="match status" value="1"/>
</dbReference>